<feature type="domain" description="Transglutaminase-like" evidence="2">
    <location>
        <begin position="300"/>
        <end position="379"/>
    </location>
</feature>
<dbReference type="Pfam" id="PF12969">
    <property type="entry name" value="DUF3857"/>
    <property type="match status" value="1"/>
</dbReference>
<dbReference type="Proteomes" id="UP000293347">
    <property type="component" value="Unassembled WGS sequence"/>
</dbReference>
<dbReference type="Pfam" id="PF01841">
    <property type="entry name" value="Transglut_core"/>
    <property type="match status" value="1"/>
</dbReference>
<evidence type="ECO:0000313" key="5">
    <source>
        <dbReference type="Proteomes" id="UP000293347"/>
    </source>
</evidence>
<feature type="domain" description="DUF3857" evidence="3">
    <location>
        <begin position="65"/>
        <end position="197"/>
    </location>
</feature>
<dbReference type="OrthoDB" id="98874at2"/>
<dbReference type="Gene3D" id="2.60.120.1130">
    <property type="match status" value="1"/>
</dbReference>
<keyword evidence="1" id="KW-0732">Signal</keyword>
<keyword evidence="5" id="KW-1185">Reference proteome</keyword>
<evidence type="ECO:0000313" key="4">
    <source>
        <dbReference type="EMBL" id="TCD01449.1"/>
    </source>
</evidence>
<protein>
    <submittedName>
        <fullName evidence="4">DUF3857 domain-containing protein</fullName>
    </submittedName>
</protein>
<evidence type="ECO:0000256" key="1">
    <source>
        <dbReference type="SAM" id="SignalP"/>
    </source>
</evidence>
<name>A0A4R0NMK4_9SPHI</name>
<feature type="signal peptide" evidence="1">
    <location>
        <begin position="1"/>
        <end position="20"/>
    </location>
</feature>
<dbReference type="InterPro" id="IPR002931">
    <property type="entry name" value="Transglutaminase-like"/>
</dbReference>
<dbReference type="InterPro" id="IPR024618">
    <property type="entry name" value="DUF3857"/>
</dbReference>
<comment type="caution">
    <text evidence="4">The sequence shown here is derived from an EMBL/GenBank/DDBJ whole genome shotgun (WGS) entry which is preliminary data.</text>
</comment>
<dbReference type="RefSeq" id="WP_131596249.1">
    <property type="nucleotide sequence ID" value="NZ_SJSL01000002.1"/>
</dbReference>
<sequence>MKKIYLIAFFILWVFTYAGAQDFEYGKITGDDVELKNAAFDSNANAVVIREFGTSRIDLNDGVFSVVFMYHVKIKIFNKNGFNHGNIVIPLRIHKEVDDEVQELKATTNNFVNGRLTKTELDKKNTFKEKANKYITLYKFTMPNLQEGSIIEYSYRLNSPGIFNFRTWEFQGNIPKIHSEYEANIPAVYNYNVALRGARKLTSQKSVLFKECFQYGPHKVNCSKMTYIMKDLPALIEEDYMTAASNFRSAVYFELSHYTDMRGLEHNITRNWKDIDKELNDDKSFGAQIKKKELFKDILPQMLNGTTDETSKARAIYAYIQKNIKRNGYIGIYSENTIKTALEKHAGNTADINLALVAALNAAGLNAEALILSTRNNGTVNNLYPVISEFNYVVAKVNIGNTSYLLDATVPLLPFGLLPLHCINGKGRVINQKKPSYWYDIVASQKQTTKYVLTAKLTNEGVLKGKLTTVSGGYSALKKRERINEAGSIDQYVERLDEQMPKIKLANHSIEGLDSLENPLIESYDIEMKIFDNMNNKEFYLNPFFISRTDKNPFNLNDRSYPVDLGAAVDERLTMTIELPDNIVLANEPKNMGLALAEGAGKYQTSTSQSGNNLIFHQVMQLNKPIYSPDEYLSLKEFYSRIIQFQKTDLILKKTN</sequence>
<dbReference type="InterPro" id="IPR038765">
    <property type="entry name" value="Papain-like_cys_pep_sf"/>
</dbReference>
<dbReference type="Gene3D" id="2.60.40.3140">
    <property type="match status" value="1"/>
</dbReference>
<accession>A0A4R0NMK4</accession>
<dbReference type="AlphaFoldDB" id="A0A4R0NMK4"/>
<feature type="chain" id="PRO_5020347001" evidence="1">
    <location>
        <begin position="21"/>
        <end position="656"/>
    </location>
</feature>
<evidence type="ECO:0000259" key="2">
    <source>
        <dbReference type="Pfam" id="PF01841"/>
    </source>
</evidence>
<dbReference type="EMBL" id="SJSL01000002">
    <property type="protein sequence ID" value="TCD01449.1"/>
    <property type="molecule type" value="Genomic_DNA"/>
</dbReference>
<evidence type="ECO:0000259" key="3">
    <source>
        <dbReference type="Pfam" id="PF12969"/>
    </source>
</evidence>
<gene>
    <name evidence="4" type="ORF">EZ437_11955</name>
</gene>
<reference evidence="4 5" key="1">
    <citation type="submission" date="2019-02" db="EMBL/GenBank/DDBJ databases">
        <title>Pedobacter sp. RP-1-14 sp. nov., isolated from Arctic soil.</title>
        <authorList>
            <person name="Dahal R.H."/>
        </authorList>
    </citation>
    <scope>NUCLEOTIDE SEQUENCE [LARGE SCALE GENOMIC DNA]</scope>
    <source>
        <strain evidence="4 5">RP-1-14</strain>
    </source>
</reference>
<dbReference type="Gene3D" id="3.10.620.30">
    <property type="match status" value="1"/>
</dbReference>
<organism evidence="4 5">
    <name type="scientific">Pedobacter psychroterrae</name>
    <dbReference type="NCBI Taxonomy" id="2530453"/>
    <lineage>
        <taxon>Bacteria</taxon>
        <taxon>Pseudomonadati</taxon>
        <taxon>Bacteroidota</taxon>
        <taxon>Sphingobacteriia</taxon>
        <taxon>Sphingobacteriales</taxon>
        <taxon>Sphingobacteriaceae</taxon>
        <taxon>Pedobacter</taxon>
    </lineage>
</organism>
<dbReference type="SUPFAM" id="SSF54001">
    <property type="entry name" value="Cysteine proteinases"/>
    <property type="match status" value="1"/>
</dbReference>
<proteinExistence type="predicted"/>